<keyword evidence="4" id="KW-1185">Reference proteome</keyword>
<proteinExistence type="predicted"/>
<accession>A0A3L7ALN4</accession>
<evidence type="ECO:0000256" key="1">
    <source>
        <dbReference type="SAM" id="MobiDB-lite"/>
    </source>
</evidence>
<gene>
    <name evidence="3" type="ORF">D9V34_12270</name>
</gene>
<comment type="caution">
    <text evidence="3">The sequence shown here is derived from an EMBL/GenBank/DDBJ whole genome shotgun (WGS) entry which is preliminary data.</text>
</comment>
<dbReference type="RefSeq" id="WP_121689085.1">
    <property type="nucleotide sequence ID" value="NZ_RCUY01000010.1"/>
</dbReference>
<evidence type="ECO:0000313" key="4">
    <source>
        <dbReference type="Proteomes" id="UP000269438"/>
    </source>
</evidence>
<evidence type="ECO:0000256" key="2">
    <source>
        <dbReference type="SAM" id="SignalP"/>
    </source>
</evidence>
<organism evidence="3 4">
    <name type="scientific">Mycetocola lacteus</name>
    <dbReference type="NCBI Taxonomy" id="76637"/>
    <lineage>
        <taxon>Bacteria</taxon>
        <taxon>Bacillati</taxon>
        <taxon>Actinomycetota</taxon>
        <taxon>Actinomycetes</taxon>
        <taxon>Micrococcales</taxon>
        <taxon>Microbacteriaceae</taxon>
        <taxon>Mycetocola</taxon>
    </lineage>
</organism>
<feature type="chain" id="PRO_5018271281" evidence="2">
    <location>
        <begin position="28"/>
        <end position="449"/>
    </location>
</feature>
<protein>
    <submittedName>
        <fullName evidence="3">Uncharacterized protein</fullName>
    </submittedName>
</protein>
<feature type="compositionally biased region" description="Low complexity" evidence="1">
    <location>
        <begin position="375"/>
        <end position="388"/>
    </location>
</feature>
<keyword evidence="2" id="KW-0732">Signal</keyword>
<reference evidence="3 4" key="1">
    <citation type="submission" date="2018-10" db="EMBL/GenBank/DDBJ databases">
        <authorList>
            <person name="Li J."/>
        </authorList>
    </citation>
    <scope>NUCLEOTIDE SEQUENCE [LARGE SCALE GENOMIC DNA]</scope>
    <source>
        <strain evidence="3 4">JCM 11654</strain>
    </source>
</reference>
<name>A0A3L7ALN4_9MICO</name>
<evidence type="ECO:0000313" key="3">
    <source>
        <dbReference type="EMBL" id="RLP81393.1"/>
    </source>
</evidence>
<dbReference type="InterPro" id="IPR013783">
    <property type="entry name" value="Ig-like_fold"/>
</dbReference>
<feature type="region of interest" description="Disordered" evidence="1">
    <location>
        <begin position="367"/>
        <end position="388"/>
    </location>
</feature>
<dbReference type="GO" id="GO:0005975">
    <property type="term" value="P:carbohydrate metabolic process"/>
    <property type="evidence" value="ECO:0007669"/>
    <property type="project" value="UniProtKB-ARBA"/>
</dbReference>
<dbReference type="AlphaFoldDB" id="A0A3L7ALN4"/>
<feature type="signal peptide" evidence="2">
    <location>
        <begin position="1"/>
        <end position="27"/>
    </location>
</feature>
<dbReference type="OrthoDB" id="5012472at2"/>
<sequence>MTMRKTLATAALCAAALSPMFAQPAFAAGSIDTPAPNSAAVSDTAFGKLPVSFSVFQGKTTSNGPRFIKSVTGQLRITLPTGMVITSLSGLDCQLSQDGRVALCGEDATVWSGSPQFEFGWDGKTTPGNRTDGRFDILRGGTVMDSFTFSGSVKASLEVYSPIINAGAEGTLFTNYATSLRGDHVFTAPTGSTFIGSNNPRCSISPDGRTATCGDVTASPSMPLTLTLRVGESATPGAVLTGGRAQVTKNGALLSEASFSVTVDGATIAPTVSGPAHGSTNTSETVKFSGTGAPGATITVAGSTRTVCTTTVREGGDWNCDATFTLANGRYDLTVSQRKDSVVSTTSVSFTQAVPAPSPTIPVTITAPNQDSASPTARPTFAGTGTPGATVRVFGTSRTIASTTVDNEGNWQAPAQFDLGAGSYRVSIEQKSGPAAPQVISHAFTIAPR</sequence>
<dbReference type="Proteomes" id="UP000269438">
    <property type="component" value="Unassembled WGS sequence"/>
</dbReference>
<dbReference type="EMBL" id="RCUY01000010">
    <property type="protein sequence ID" value="RLP81393.1"/>
    <property type="molecule type" value="Genomic_DNA"/>
</dbReference>
<dbReference type="Gene3D" id="2.60.40.10">
    <property type="entry name" value="Immunoglobulins"/>
    <property type="match status" value="2"/>
</dbReference>